<accession>A0A1N7PT17</accession>
<dbReference type="InterPro" id="IPR000835">
    <property type="entry name" value="HTH_MarR-typ"/>
</dbReference>
<dbReference type="PANTHER" id="PTHR42756">
    <property type="entry name" value="TRANSCRIPTIONAL REGULATOR, MARR"/>
    <property type="match status" value="1"/>
</dbReference>
<dbReference type="PROSITE" id="PS50995">
    <property type="entry name" value="HTH_MARR_2"/>
    <property type="match status" value="1"/>
</dbReference>
<dbReference type="InterPro" id="IPR023187">
    <property type="entry name" value="Tscrpt_reg_MarR-type_CS"/>
</dbReference>
<dbReference type="Pfam" id="PF01047">
    <property type="entry name" value="MarR"/>
    <property type="match status" value="1"/>
</dbReference>
<organism evidence="5 6">
    <name type="scientific">Thalassolituus maritimus</name>
    <dbReference type="NCBI Taxonomy" id="484498"/>
    <lineage>
        <taxon>Bacteria</taxon>
        <taxon>Pseudomonadati</taxon>
        <taxon>Pseudomonadota</taxon>
        <taxon>Gammaproteobacteria</taxon>
        <taxon>Oceanospirillales</taxon>
        <taxon>Oceanospirillaceae</taxon>
        <taxon>Thalassolituus</taxon>
    </lineage>
</organism>
<evidence type="ECO:0000259" key="4">
    <source>
        <dbReference type="PROSITE" id="PS50995"/>
    </source>
</evidence>
<dbReference type="OrthoDB" id="32523at2"/>
<reference evidence="6" key="1">
    <citation type="submission" date="2017-01" db="EMBL/GenBank/DDBJ databases">
        <authorList>
            <person name="Varghese N."/>
            <person name="Submissions S."/>
        </authorList>
    </citation>
    <scope>NUCLEOTIDE SEQUENCE [LARGE SCALE GENOMIC DNA]</scope>
    <source>
        <strain evidence="6">DSM 24913</strain>
    </source>
</reference>
<dbReference type="Gene3D" id="1.10.10.10">
    <property type="entry name" value="Winged helix-like DNA-binding domain superfamily/Winged helix DNA-binding domain"/>
    <property type="match status" value="1"/>
</dbReference>
<sequence length="169" mass="18959">MKDRARRAEEEWERERPDINASVMALAGRLLEATHLLERDWIFPLAAQFELHQGEFDVIATLRRSGNPYSLTPTELHEGLMLSSGAMTSRLDRLERKGLIERSPAPNDRRSILVKLTPAGLALIDRILPLHVANEQQALATLTSKEQKLLNELLVKLVAGLHKKPSSDG</sequence>
<name>A0A1N7PT17_9GAMM</name>
<gene>
    <name evidence="5" type="ORF">SAMN05421686_11152</name>
</gene>
<evidence type="ECO:0000256" key="1">
    <source>
        <dbReference type="ARBA" id="ARBA00023015"/>
    </source>
</evidence>
<dbReference type="Proteomes" id="UP000185639">
    <property type="component" value="Unassembled WGS sequence"/>
</dbReference>
<dbReference type="SMART" id="SM00347">
    <property type="entry name" value="HTH_MARR"/>
    <property type="match status" value="1"/>
</dbReference>
<dbReference type="STRING" id="484498.SAMN05421686_11152"/>
<keyword evidence="1" id="KW-0805">Transcription regulation</keyword>
<dbReference type="AlphaFoldDB" id="A0A1N7PT17"/>
<keyword evidence="2" id="KW-0238">DNA-binding</keyword>
<dbReference type="InterPro" id="IPR036390">
    <property type="entry name" value="WH_DNA-bd_sf"/>
</dbReference>
<protein>
    <submittedName>
        <fullName evidence="5">Transcriptional regulator, MarR family</fullName>
    </submittedName>
</protein>
<evidence type="ECO:0000256" key="2">
    <source>
        <dbReference type="ARBA" id="ARBA00023125"/>
    </source>
</evidence>
<dbReference type="PROSITE" id="PS01117">
    <property type="entry name" value="HTH_MARR_1"/>
    <property type="match status" value="1"/>
</dbReference>
<keyword evidence="6" id="KW-1185">Reference proteome</keyword>
<proteinExistence type="predicted"/>
<dbReference type="PRINTS" id="PR00598">
    <property type="entry name" value="HTHMARR"/>
</dbReference>
<feature type="domain" description="HTH marR-type" evidence="4">
    <location>
        <begin position="23"/>
        <end position="159"/>
    </location>
</feature>
<keyword evidence="3" id="KW-0804">Transcription</keyword>
<evidence type="ECO:0000256" key="3">
    <source>
        <dbReference type="ARBA" id="ARBA00023163"/>
    </source>
</evidence>
<evidence type="ECO:0000313" key="6">
    <source>
        <dbReference type="Proteomes" id="UP000185639"/>
    </source>
</evidence>
<dbReference type="GO" id="GO:0003677">
    <property type="term" value="F:DNA binding"/>
    <property type="evidence" value="ECO:0007669"/>
    <property type="project" value="UniProtKB-KW"/>
</dbReference>
<dbReference type="SUPFAM" id="SSF46785">
    <property type="entry name" value="Winged helix' DNA-binding domain"/>
    <property type="match status" value="1"/>
</dbReference>
<dbReference type="PANTHER" id="PTHR42756:SF1">
    <property type="entry name" value="TRANSCRIPTIONAL REPRESSOR OF EMRAB OPERON"/>
    <property type="match status" value="1"/>
</dbReference>
<dbReference type="RefSeq" id="WP_076517574.1">
    <property type="nucleotide sequence ID" value="NZ_FTOH01000011.1"/>
</dbReference>
<dbReference type="EMBL" id="FTOH01000011">
    <property type="protein sequence ID" value="SIT13764.1"/>
    <property type="molecule type" value="Genomic_DNA"/>
</dbReference>
<evidence type="ECO:0000313" key="5">
    <source>
        <dbReference type="EMBL" id="SIT13764.1"/>
    </source>
</evidence>
<dbReference type="GO" id="GO:0003700">
    <property type="term" value="F:DNA-binding transcription factor activity"/>
    <property type="evidence" value="ECO:0007669"/>
    <property type="project" value="InterPro"/>
</dbReference>
<dbReference type="InterPro" id="IPR036388">
    <property type="entry name" value="WH-like_DNA-bd_sf"/>
</dbReference>